<protein>
    <submittedName>
        <fullName evidence="1">Alpha-L-fucosidase</fullName>
    </submittedName>
</protein>
<gene>
    <name evidence="1" type="ORF">KO493_09230</name>
</gene>
<accession>A0ACC5U977</accession>
<evidence type="ECO:0000313" key="2">
    <source>
        <dbReference type="Proteomes" id="UP001647509"/>
    </source>
</evidence>
<proteinExistence type="predicted"/>
<organism evidence="1 2">
    <name type="scientific">Pseudotamlana agarivorans</name>
    <dbReference type="NCBI Taxonomy" id="481183"/>
    <lineage>
        <taxon>Bacteria</taxon>
        <taxon>Pseudomonadati</taxon>
        <taxon>Bacteroidota</taxon>
        <taxon>Flavobacteriia</taxon>
        <taxon>Flavobacteriales</taxon>
        <taxon>Flavobacteriaceae</taxon>
        <taxon>Pseudotamlana</taxon>
    </lineage>
</organism>
<reference evidence="1" key="1">
    <citation type="submission" date="2021-05" db="EMBL/GenBank/DDBJ databases">
        <title>Draft genomes of bacteria isolated from model marine particles.</title>
        <authorList>
            <person name="Datta M.S."/>
            <person name="Schwartzman J.A."/>
            <person name="Enke T.N."/>
            <person name="Saavedra J."/>
            <person name="Cermak N."/>
            <person name="Cordero O.X."/>
        </authorList>
    </citation>
    <scope>NUCLEOTIDE SEQUENCE</scope>
    <source>
        <strain evidence="1">I2M19</strain>
    </source>
</reference>
<keyword evidence="2" id="KW-1185">Reference proteome</keyword>
<dbReference type="EMBL" id="JAHKPD010000013">
    <property type="protein sequence ID" value="MBU2950879.1"/>
    <property type="molecule type" value="Genomic_DNA"/>
</dbReference>
<evidence type="ECO:0000313" key="1">
    <source>
        <dbReference type="EMBL" id="MBU2950879.1"/>
    </source>
</evidence>
<name>A0ACC5U977_9FLAO</name>
<sequence>MTKADSTLAWYKDAKFGMFIHFDVDRRDHTNWNPDNLDTDEWVRIAKQAGMKYMVPTTHQSSYIQMWDSKVSNRDVTDVTLFRQPYLKELVESCKKEGLRMGAYYAIADPGNPLYNEPNVMGEIEPYVEYLHKVINELCEIHEPILIWFDASRRFRHPDQKKLLRQQDMVDMLHSFGTLSNSRLGDDDALKFVDYLTMNDNMAPEINLGVHWESAVELGESWHFRSYDETLKSVEEILERLINATGNGGNLLLNIGPDSHGVIPAKTEARLKEVGDWISKNEESIYGTKAGPYPYQISWGSIAQREEAGNTNLYLNVLEWPDTGEFTLFGLENKVLNASLLATGEKLRFESKFDAASGQKILTLDIPRNQPDAHVTVIKLQISGKSKMNQNHLQLTDGKVLLDAYNASIHDLEFVPGKPTKAIDMKMFTVADRRPLLADNYTGAWDYQMYKKPNEGIMPSREITVSGFHTKGQALSWDFKIYKPGSYDVAVVTHVPKNKKWESDGKMKANVAGQSVENLLIESKRMKSIAMPKSMKSYSSLGTVKIDNSGTYKLTLEVSSNFNVAKPRLYGVELIPINK</sequence>
<dbReference type="Proteomes" id="UP001647509">
    <property type="component" value="Unassembled WGS sequence"/>
</dbReference>
<comment type="caution">
    <text evidence="1">The sequence shown here is derived from an EMBL/GenBank/DDBJ whole genome shotgun (WGS) entry which is preliminary data.</text>
</comment>